<feature type="transmembrane region" description="Helical" evidence="4">
    <location>
        <begin position="212"/>
        <end position="232"/>
    </location>
</feature>
<dbReference type="PANTHER" id="PTHR23518">
    <property type="entry name" value="C-METHYLTRANSFERASE"/>
    <property type="match status" value="1"/>
</dbReference>
<dbReference type="Gene3D" id="1.20.1250.20">
    <property type="entry name" value="MFS general substrate transporter like domains"/>
    <property type="match status" value="1"/>
</dbReference>
<feature type="transmembrane region" description="Helical" evidence="4">
    <location>
        <begin position="35"/>
        <end position="54"/>
    </location>
</feature>
<evidence type="ECO:0000313" key="8">
    <source>
        <dbReference type="Proteomes" id="UP000307592"/>
    </source>
</evidence>
<dbReference type="InterPro" id="IPR020846">
    <property type="entry name" value="MFS_dom"/>
</dbReference>
<dbReference type="EMBL" id="SBIJ01000060">
    <property type="protein sequence ID" value="TNH41871.1"/>
    <property type="molecule type" value="Genomic_DNA"/>
</dbReference>
<dbReference type="InterPro" id="IPR036259">
    <property type="entry name" value="MFS_trans_sf"/>
</dbReference>
<evidence type="ECO:0000313" key="6">
    <source>
        <dbReference type="EMBL" id="TNH41859.1"/>
    </source>
</evidence>
<dbReference type="GO" id="GO:0022857">
    <property type="term" value="F:transmembrane transporter activity"/>
    <property type="evidence" value="ECO:0007669"/>
    <property type="project" value="InterPro"/>
</dbReference>
<feature type="transmembrane region" description="Helical" evidence="4">
    <location>
        <begin position="147"/>
        <end position="166"/>
    </location>
</feature>
<dbReference type="AlphaFoldDB" id="A0A5C4RDM6"/>
<evidence type="ECO:0000313" key="7">
    <source>
        <dbReference type="EMBL" id="TNH41871.1"/>
    </source>
</evidence>
<feature type="transmembrane region" description="Helical" evidence="4">
    <location>
        <begin position="370"/>
        <end position="390"/>
    </location>
</feature>
<dbReference type="SUPFAM" id="SSF103473">
    <property type="entry name" value="MFS general substrate transporter"/>
    <property type="match status" value="1"/>
</dbReference>
<keyword evidence="3 4" id="KW-0472">Membrane</keyword>
<dbReference type="InterPro" id="IPR011701">
    <property type="entry name" value="MFS"/>
</dbReference>
<feature type="transmembrane region" description="Helical" evidence="4">
    <location>
        <begin position="341"/>
        <end position="364"/>
    </location>
</feature>
<protein>
    <submittedName>
        <fullName evidence="7">MFS transporter</fullName>
    </submittedName>
</protein>
<feature type="transmembrane region" description="Helical" evidence="4">
    <location>
        <begin position="283"/>
        <end position="301"/>
    </location>
</feature>
<gene>
    <name evidence="6" type="ORF">EP164_20150</name>
    <name evidence="7" type="ORF">EP164_20215</name>
</gene>
<reference evidence="7 8" key="1">
    <citation type="submission" date="2019-01" db="EMBL/GenBank/DDBJ databases">
        <title>Draft genome assembly of Photorhabdus luminescens subsp. sonorensis Caborca.</title>
        <authorList>
            <person name="Duong D.A."/>
            <person name="Espinosa-Artiles P."/>
            <person name="Orozco R.A."/>
            <person name="Molnar I."/>
            <person name="Stock P."/>
        </authorList>
    </citation>
    <scope>NUCLEOTIDE SEQUENCE [LARGE SCALE GENOMIC DNA]</scope>
    <source>
        <strain evidence="7 8">Caborca</strain>
    </source>
</reference>
<comment type="caution">
    <text evidence="7">The sequence shown here is derived from an EMBL/GenBank/DDBJ whole genome shotgun (WGS) entry which is preliminary data.</text>
</comment>
<keyword evidence="2 4" id="KW-1133">Transmembrane helix</keyword>
<name>A0A5C4RDM6_PHOLU</name>
<dbReference type="PANTHER" id="PTHR23518:SF2">
    <property type="entry name" value="MAJOR FACILITATOR SUPERFAMILY TRANSPORTER"/>
    <property type="match status" value="1"/>
</dbReference>
<sequence>MFSRFSTLARIPKGVWVLGGVSLLMDISSEMVHSLLPLFMATTLGASVIIIGLIEGLAEATALIIKVFSGVLSDYLGKRKGLALLGYGLGALSKPLFAVASSSGLVFGARMIDRVGKGIRGAPRDALMADVTPPEIRGAAFGLRQSLDTVGAFLGPLFAIGLMLLWHDDFRAIFWVAMIPGSLAIALLFFGLKEPKSAIEHKRTNPITRENLARLGQAYWWVVGLGAVFTLARFSEAFLVLRAQQMDIPLALIPLVMVAMNLLYAISAYPFGKFSDRMSHSSLLQAGLLVLIVADIVLAVSTHWAGIVFGVALWGIHMGMTQGLLAAMIDNAAPADLRGTAFGMFNLMSGLALLLASLGAGILWETLGAASTFYAGAIICVITLLGMRLAPISYQKS</sequence>
<evidence type="ECO:0000256" key="4">
    <source>
        <dbReference type="SAM" id="Phobius"/>
    </source>
</evidence>
<evidence type="ECO:0000256" key="3">
    <source>
        <dbReference type="ARBA" id="ARBA00023136"/>
    </source>
</evidence>
<feature type="transmembrane region" description="Helical" evidence="4">
    <location>
        <begin position="307"/>
        <end position="329"/>
    </location>
</feature>
<evidence type="ECO:0000256" key="2">
    <source>
        <dbReference type="ARBA" id="ARBA00022989"/>
    </source>
</evidence>
<dbReference type="EMBL" id="SBIJ01000060">
    <property type="protein sequence ID" value="TNH41859.1"/>
    <property type="molecule type" value="Genomic_DNA"/>
</dbReference>
<evidence type="ECO:0000256" key="1">
    <source>
        <dbReference type="ARBA" id="ARBA00022692"/>
    </source>
</evidence>
<evidence type="ECO:0000259" key="5">
    <source>
        <dbReference type="PROSITE" id="PS50850"/>
    </source>
</evidence>
<keyword evidence="1 4" id="KW-0812">Transmembrane</keyword>
<feature type="domain" description="Major facilitator superfamily (MFS) profile" evidence="5">
    <location>
        <begin position="14"/>
        <end position="395"/>
    </location>
</feature>
<dbReference type="Proteomes" id="UP000307592">
    <property type="component" value="Unassembled WGS sequence"/>
</dbReference>
<dbReference type="Pfam" id="PF07690">
    <property type="entry name" value="MFS_1"/>
    <property type="match status" value="1"/>
</dbReference>
<proteinExistence type="predicted"/>
<dbReference type="PROSITE" id="PS50850">
    <property type="entry name" value="MFS"/>
    <property type="match status" value="1"/>
</dbReference>
<dbReference type="RefSeq" id="WP_139656970.1">
    <property type="nucleotide sequence ID" value="NZ_CAWOQH010000189.1"/>
</dbReference>
<feature type="transmembrane region" description="Helical" evidence="4">
    <location>
        <begin position="172"/>
        <end position="192"/>
    </location>
</feature>
<accession>A0A5C4RDM6</accession>
<feature type="transmembrane region" description="Helical" evidence="4">
    <location>
        <begin position="252"/>
        <end position="271"/>
    </location>
</feature>
<organism evidence="7 8">
    <name type="scientific">Photorhabdus luminescens subsp. sonorensis</name>
    <dbReference type="NCBI Taxonomy" id="1173677"/>
    <lineage>
        <taxon>Bacteria</taxon>
        <taxon>Pseudomonadati</taxon>
        <taxon>Pseudomonadota</taxon>
        <taxon>Gammaproteobacteria</taxon>
        <taxon>Enterobacterales</taxon>
        <taxon>Morganellaceae</taxon>
        <taxon>Photorhabdus</taxon>
    </lineage>
</organism>
<dbReference type="CDD" id="cd17370">
    <property type="entry name" value="MFS_MJ1317_like"/>
    <property type="match status" value="1"/>
</dbReference>